<gene>
    <name evidence="1" type="ORF">METZ01_LOCUS420157</name>
</gene>
<sequence length="91" mass="10118">VTLSSGENWHHCVLWSLKQQLNGLENLALIPGTSGAAPIQNIGAYGVEISSKISIVRAINLKTGELIDFSKDDCLFSYRDSFFKKKNNEYL</sequence>
<dbReference type="InterPro" id="IPR016169">
    <property type="entry name" value="FAD-bd_PCMH_sub2"/>
</dbReference>
<dbReference type="HAMAP" id="MF_00037">
    <property type="entry name" value="MurB"/>
    <property type="match status" value="1"/>
</dbReference>
<dbReference type="AlphaFoldDB" id="A0A382X8M5"/>
<dbReference type="GO" id="GO:0005829">
    <property type="term" value="C:cytosol"/>
    <property type="evidence" value="ECO:0007669"/>
    <property type="project" value="TreeGrafter"/>
</dbReference>
<dbReference type="SUPFAM" id="SSF56176">
    <property type="entry name" value="FAD-binding/transporter-associated domain-like"/>
    <property type="match status" value="1"/>
</dbReference>
<protein>
    <submittedName>
        <fullName evidence="1">Uncharacterized protein</fullName>
    </submittedName>
</protein>
<feature type="non-terminal residue" evidence="1">
    <location>
        <position position="1"/>
    </location>
</feature>
<dbReference type="InterPro" id="IPR003170">
    <property type="entry name" value="MurB"/>
</dbReference>
<proteinExistence type="inferred from homology"/>
<evidence type="ECO:0000313" key="1">
    <source>
        <dbReference type="EMBL" id="SVD67303.1"/>
    </source>
</evidence>
<dbReference type="GO" id="GO:0008762">
    <property type="term" value="F:UDP-N-acetylmuramate dehydrogenase activity"/>
    <property type="evidence" value="ECO:0007669"/>
    <property type="project" value="InterPro"/>
</dbReference>
<accession>A0A382X8M5</accession>
<dbReference type="Gene3D" id="3.30.465.10">
    <property type="match status" value="1"/>
</dbReference>
<organism evidence="1">
    <name type="scientific">marine metagenome</name>
    <dbReference type="NCBI Taxonomy" id="408172"/>
    <lineage>
        <taxon>unclassified sequences</taxon>
        <taxon>metagenomes</taxon>
        <taxon>ecological metagenomes</taxon>
    </lineage>
</organism>
<dbReference type="EMBL" id="UINC01165739">
    <property type="protein sequence ID" value="SVD67303.1"/>
    <property type="molecule type" value="Genomic_DNA"/>
</dbReference>
<dbReference type="GO" id="GO:0050660">
    <property type="term" value="F:flavin adenine dinucleotide binding"/>
    <property type="evidence" value="ECO:0007669"/>
    <property type="project" value="InterPro"/>
</dbReference>
<name>A0A382X8M5_9ZZZZ</name>
<reference evidence="1" key="1">
    <citation type="submission" date="2018-05" db="EMBL/GenBank/DDBJ databases">
        <authorList>
            <person name="Lanie J.A."/>
            <person name="Ng W.-L."/>
            <person name="Kazmierczak K.M."/>
            <person name="Andrzejewski T.M."/>
            <person name="Davidsen T.M."/>
            <person name="Wayne K.J."/>
            <person name="Tettelin H."/>
            <person name="Glass J.I."/>
            <person name="Rusch D."/>
            <person name="Podicherti R."/>
            <person name="Tsui H.-C.T."/>
            <person name="Winkler M.E."/>
        </authorList>
    </citation>
    <scope>NUCLEOTIDE SEQUENCE</scope>
</reference>
<feature type="non-terminal residue" evidence="1">
    <location>
        <position position="91"/>
    </location>
</feature>
<dbReference type="InterPro" id="IPR036318">
    <property type="entry name" value="FAD-bd_PCMH-like_sf"/>
</dbReference>
<dbReference type="PANTHER" id="PTHR21071:SF4">
    <property type="entry name" value="UDP-N-ACETYLENOLPYRUVOYLGLUCOSAMINE REDUCTASE"/>
    <property type="match status" value="1"/>
</dbReference>
<dbReference type="GO" id="GO:0071555">
    <property type="term" value="P:cell wall organization"/>
    <property type="evidence" value="ECO:0007669"/>
    <property type="project" value="TreeGrafter"/>
</dbReference>
<dbReference type="PANTHER" id="PTHR21071">
    <property type="entry name" value="UDP-N-ACETYLENOLPYRUVOYLGLUCOSAMINE REDUCTASE"/>
    <property type="match status" value="1"/>
</dbReference>